<sequence>MRAWYWLLLRAKTKIDLILDPLLMICDSKSMVSHVQREGNSAAHRLAWLGLTCTQEIVWFKEHPDLIQDILFKEGL</sequence>
<evidence type="ECO:0008006" key="3">
    <source>
        <dbReference type="Google" id="ProtNLM"/>
    </source>
</evidence>
<evidence type="ECO:0000313" key="1">
    <source>
        <dbReference type="EMBL" id="RXH98944.1"/>
    </source>
</evidence>
<keyword evidence="2" id="KW-1185">Reference proteome</keyword>
<name>A0A498JYS3_MALDO</name>
<reference evidence="1 2" key="1">
    <citation type="submission" date="2018-10" db="EMBL/GenBank/DDBJ databases">
        <title>A high-quality apple genome assembly.</title>
        <authorList>
            <person name="Hu J."/>
        </authorList>
    </citation>
    <scope>NUCLEOTIDE SEQUENCE [LARGE SCALE GENOMIC DNA]</scope>
    <source>
        <strain evidence="2">cv. HFTH1</strain>
        <tissue evidence="1">Young leaf</tissue>
    </source>
</reference>
<proteinExistence type="predicted"/>
<dbReference type="Proteomes" id="UP000290289">
    <property type="component" value="Chromosome 5"/>
</dbReference>
<dbReference type="AlphaFoldDB" id="A0A498JYS3"/>
<evidence type="ECO:0000313" key="2">
    <source>
        <dbReference type="Proteomes" id="UP000290289"/>
    </source>
</evidence>
<accession>A0A498JYS3</accession>
<comment type="caution">
    <text evidence="1">The sequence shown here is derived from an EMBL/GenBank/DDBJ whole genome shotgun (WGS) entry which is preliminary data.</text>
</comment>
<protein>
    <recommendedName>
        <fullName evidence="3">RNase H type-1 domain-containing protein</fullName>
    </recommendedName>
</protein>
<dbReference type="EMBL" id="RDQH01000331">
    <property type="protein sequence ID" value="RXH98944.1"/>
    <property type="molecule type" value="Genomic_DNA"/>
</dbReference>
<organism evidence="1 2">
    <name type="scientific">Malus domestica</name>
    <name type="common">Apple</name>
    <name type="synonym">Pyrus malus</name>
    <dbReference type="NCBI Taxonomy" id="3750"/>
    <lineage>
        <taxon>Eukaryota</taxon>
        <taxon>Viridiplantae</taxon>
        <taxon>Streptophyta</taxon>
        <taxon>Embryophyta</taxon>
        <taxon>Tracheophyta</taxon>
        <taxon>Spermatophyta</taxon>
        <taxon>Magnoliopsida</taxon>
        <taxon>eudicotyledons</taxon>
        <taxon>Gunneridae</taxon>
        <taxon>Pentapetalae</taxon>
        <taxon>rosids</taxon>
        <taxon>fabids</taxon>
        <taxon>Rosales</taxon>
        <taxon>Rosaceae</taxon>
        <taxon>Amygdaloideae</taxon>
        <taxon>Maleae</taxon>
        <taxon>Malus</taxon>
    </lineage>
</organism>
<gene>
    <name evidence="1" type="ORF">DVH24_011269</name>
</gene>